<proteinExistence type="predicted"/>
<evidence type="ECO:0000313" key="2">
    <source>
        <dbReference type="EMBL" id="PWA03455.1"/>
    </source>
</evidence>
<accession>A0A2U1JEJ3</accession>
<name>A0A2U1JEJ3_SMIAN</name>
<protein>
    <recommendedName>
        <fullName evidence="4">SUZ domain-containing protein</fullName>
    </recommendedName>
</protein>
<evidence type="ECO:0000313" key="3">
    <source>
        <dbReference type="Proteomes" id="UP000245591"/>
    </source>
</evidence>
<sequence>MSDPFDDWESAFDAGIEPEIPKKTAERLNAAIWNEANRETVPKKDDTTNSRTPTLQNQTPEEKKKIDEEKLRLRELSYQQARKKIFEENSSRNSNPNNMANSKNQDKPESKPKP</sequence>
<evidence type="ECO:0000256" key="1">
    <source>
        <dbReference type="SAM" id="MobiDB-lite"/>
    </source>
</evidence>
<feature type="region of interest" description="Disordered" evidence="1">
    <location>
        <begin position="1"/>
        <end position="114"/>
    </location>
</feature>
<feature type="compositionally biased region" description="Basic and acidic residues" evidence="1">
    <location>
        <begin position="60"/>
        <end position="75"/>
    </location>
</feature>
<evidence type="ECO:0008006" key="4">
    <source>
        <dbReference type="Google" id="ProtNLM"/>
    </source>
</evidence>
<feature type="compositionally biased region" description="Acidic residues" evidence="1">
    <location>
        <begin position="1"/>
        <end position="10"/>
    </location>
</feature>
<gene>
    <name evidence="2" type="ORF">BB558_000392</name>
</gene>
<reference evidence="2 3" key="1">
    <citation type="journal article" date="2018" name="MBio">
        <title>Comparative Genomics Reveals the Core Gene Toolbox for the Fungus-Insect Symbiosis.</title>
        <authorList>
            <person name="Wang Y."/>
            <person name="Stata M."/>
            <person name="Wang W."/>
            <person name="Stajich J.E."/>
            <person name="White M.M."/>
            <person name="Moncalvo J.M."/>
        </authorList>
    </citation>
    <scope>NUCLEOTIDE SEQUENCE [LARGE SCALE GENOMIC DNA]</scope>
    <source>
        <strain evidence="2 3">AUS-126-30</strain>
    </source>
</reference>
<keyword evidence="3" id="KW-1185">Reference proteome</keyword>
<organism evidence="2 3">
    <name type="scientific">Smittium angustum</name>
    <dbReference type="NCBI Taxonomy" id="133377"/>
    <lineage>
        <taxon>Eukaryota</taxon>
        <taxon>Fungi</taxon>
        <taxon>Fungi incertae sedis</taxon>
        <taxon>Zoopagomycota</taxon>
        <taxon>Kickxellomycotina</taxon>
        <taxon>Harpellomycetes</taxon>
        <taxon>Harpellales</taxon>
        <taxon>Legeriomycetaceae</taxon>
        <taxon>Smittium</taxon>
    </lineage>
</organism>
<dbReference type="AlphaFoldDB" id="A0A2U1JEJ3"/>
<dbReference type="EMBL" id="MBFU01000015">
    <property type="protein sequence ID" value="PWA03455.1"/>
    <property type="molecule type" value="Genomic_DNA"/>
</dbReference>
<comment type="caution">
    <text evidence="2">The sequence shown here is derived from an EMBL/GenBank/DDBJ whole genome shotgun (WGS) entry which is preliminary data.</text>
</comment>
<dbReference type="Proteomes" id="UP000245591">
    <property type="component" value="Unassembled WGS sequence"/>
</dbReference>
<feature type="compositionally biased region" description="Basic and acidic residues" evidence="1">
    <location>
        <begin position="104"/>
        <end position="114"/>
    </location>
</feature>
<feature type="compositionally biased region" description="Low complexity" evidence="1">
    <location>
        <begin position="91"/>
        <end position="103"/>
    </location>
</feature>
<feature type="compositionally biased region" description="Basic and acidic residues" evidence="1">
    <location>
        <begin position="36"/>
        <end position="48"/>
    </location>
</feature>
<feature type="compositionally biased region" description="Polar residues" evidence="1">
    <location>
        <begin position="49"/>
        <end position="59"/>
    </location>
</feature>